<accession>A0A8H7QU65</accession>
<keyword evidence="5" id="KW-0862">Zinc</keyword>
<keyword evidence="2 9" id="KW-0812">Transmembrane</keyword>
<reference evidence="11" key="1">
    <citation type="submission" date="2020-12" db="EMBL/GenBank/DDBJ databases">
        <title>Metabolic potential, ecology and presence of endohyphal bacteria is reflected in genomic diversity of Mucoromycotina.</title>
        <authorList>
            <person name="Muszewska A."/>
            <person name="Okrasinska A."/>
            <person name="Steczkiewicz K."/>
            <person name="Drgas O."/>
            <person name="Orlowska M."/>
            <person name="Perlinska-Lenart U."/>
            <person name="Aleksandrzak-Piekarczyk T."/>
            <person name="Szatraj K."/>
            <person name="Zielenkiewicz U."/>
            <person name="Pilsyk S."/>
            <person name="Malc E."/>
            <person name="Mieczkowski P."/>
            <person name="Kruszewska J.S."/>
            <person name="Biernat P."/>
            <person name="Pawlowska J."/>
        </authorList>
    </citation>
    <scope>NUCLEOTIDE SEQUENCE</scope>
    <source>
        <strain evidence="11">CBS 226.32</strain>
    </source>
</reference>
<dbReference type="InterPro" id="IPR011016">
    <property type="entry name" value="Znf_RING-CH"/>
</dbReference>
<name>A0A8H7QU65_9FUNG</name>
<dbReference type="SUPFAM" id="SSF57850">
    <property type="entry name" value="RING/U-box"/>
    <property type="match status" value="1"/>
</dbReference>
<gene>
    <name evidence="11" type="ORF">INT46_000061</name>
</gene>
<dbReference type="Proteomes" id="UP000650833">
    <property type="component" value="Unassembled WGS sequence"/>
</dbReference>
<feature type="compositionally biased region" description="Low complexity" evidence="8">
    <location>
        <begin position="45"/>
        <end position="74"/>
    </location>
</feature>
<keyword evidence="4" id="KW-0863">Zinc-finger</keyword>
<evidence type="ECO:0000256" key="1">
    <source>
        <dbReference type="ARBA" id="ARBA00004141"/>
    </source>
</evidence>
<dbReference type="EMBL" id="JAEPRC010000379">
    <property type="protein sequence ID" value="KAG2198791.1"/>
    <property type="molecule type" value="Genomic_DNA"/>
</dbReference>
<keyword evidence="6 9" id="KW-1133">Transmembrane helix</keyword>
<keyword evidence="7 9" id="KW-0472">Membrane</keyword>
<comment type="subcellular location">
    <subcellularLocation>
        <location evidence="1">Membrane</location>
        <topology evidence="1">Multi-pass membrane protein</topology>
    </subcellularLocation>
</comment>
<comment type="caution">
    <text evidence="11">The sequence shown here is derived from an EMBL/GenBank/DDBJ whole genome shotgun (WGS) entry which is preliminary data.</text>
</comment>
<dbReference type="InterPro" id="IPR013083">
    <property type="entry name" value="Znf_RING/FYVE/PHD"/>
</dbReference>
<dbReference type="Pfam" id="PF12906">
    <property type="entry name" value="RINGv"/>
    <property type="match status" value="1"/>
</dbReference>
<evidence type="ECO:0000256" key="6">
    <source>
        <dbReference type="ARBA" id="ARBA00022989"/>
    </source>
</evidence>
<dbReference type="Gene3D" id="3.30.40.10">
    <property type="entry name" value="Zinc/RING finger domain, C3HC4 (zinc finger)"/>
    <property type="match status" value="1"/>
</dbReference>
<sequence length="422" mass="46729">MAHFRLPRTTRPIDQELPNTVILNNNILDPSDPILNSQSSFVSISGSHGSDNSNNSSCSSSVISSTDSSDSSTILAPRQPARVVAEERRCWICFGDSSDSQGKWVKPCKCSLEAHQTCLLDWIAENQKASPTKKVKCPQCATSYYLAQSNNITLALLTVVDSLVRTSAPYITVLGLGCSLLITCTTYGAFSVMTLFGQRDGERLIGNPNYWSYKTWIGLPLIPIIMISTKTRWGDAILPVAAVSVLGATGHNPSNIRLTWPISPALTITLMPWISLFYKNAYRFAQRYLTKNLSLQDASILSSSASLNTSSRPRRGSSNDISDRERNLELEMINGRGTSSIGLSVLGALLWPAISSCMGGSKWIRINFPEPFQRNVLGGCLFVVAKDIGNLIYKYERIRQYRSRRVKSYEEVVKSTSRRRHQ</sequence>
<dbReference type="PROSITE" id="PS51292">
    <property type="entry name" value="ZF_RING_CH"/>
    <property type="match status" value="1"/>
</dbReference>
<organism evidence="11 12">
    <name type="scientific">Mucor plumbeus</name>
    <dbReference type="NCBI Taxonomy" id="97098"/>
    <lineage>
        <taxon>Eukaryota</taxon>
        <taxon>Fungi</taxon>
        <taxon>Fungi incertae sedis</taxon>
        <taxon>Mucoromycota</taxon>
        <taxon>Mucoromycotina</taxon>
        <taxon>Mucoromycetes</taxon>
        <taxon>Mucorales</taxon>
        <taxon>Mucorineae</taxon>
        <taxon>Mucoraceae</taxon>
        <taxon>Mucor</taxon>
    </lineage>
</organism>
<evidence type="ECO:0000313" key="11">
    <source>
        <dbReference type="EMBL" id="KAG2198791.1"/>
    </source>
</evidence>
<keyword evidence="3" id="KW-0479">Metal-binding</keyword>
<dbReference type="GO" id="GO:0008270">
    <property type="term" value="F:zinc ion binding"/>
    <property type="evidence" value="ECO:0007669"/>
    <property type="project" value="UniProtKB-KW"/>
</dbReference>
<protein>
    <recommendedName>
        <fullName evidence="10">RING-CH-type domain-containing protein</fullName>
    </recommendedName>
</protein>
<proteinExistence type="predicted"/>
<dbReference type="SMART" id="SM00744">
    <property type="entry name" value="RINGv"/>
    <property type="match status" value="1"/>
</dbReference>
<evidence type="ECO:0000313" key="12">
    <source>
        <dbReference type="Proteomes" id="UP000650833"/>
    </source>
</evidence>
<evidence type="ECO:0000256" key="2">
    <source>
        <dbReference type="ARBA" id="ARBA00022692"/>
    </source>
</evidence>
<keyword evidence="12" id="KW-1185">Reference proteome</keyword>
<evidence type="ECO:0000256" key="9">
    <source>
        <dbReference type="SAM" id="Phobius"/>
    </source>
</evidence>
<evidence type="ECO:0000259" key="10">
    <source>
        <dbReference type="PROSITE" id="PS51292"/>
    </source>
</evidence>
<dbReference type="GO" id="GO:0016020">
    <property type="term" value="C:membrane"/>
    <property type="evidence" value="ECO:0007669"/>
    <property type="project" value="UniProtKB-SubCell"/>
</dbReference>
<dbReference type="OrthoDB" id="5817083at2759"/>
<evidence type="ECO:0000256" key="4">
    <source>
        <dbReference type="ARBA" id="ARBA00022771"/>
    </source>
</evidence>
<evidence type="ECO:0000256" key="8">
    <source>
        <dbReference type="SAM" id="MobiDB-lite"/>
    </source>
</evidence>
<feature type="domain" description="RING-CH-type" evidence="10">
    <location>
        <begin position="82"/>
        <end position="147"/>
    </location>
</feature>
<feature type="transmembrane region" description="Helical" evidence="9">
    <location>
        <begin position="258"/>
        <end position="278"/>
    </location>
</feature>
<evidence type="ECO:0000256" key="3">
    <source>
        <dbReference type="ARBA" id="ARBA00022723"/>
    </source>
</evidence>
<evidence type="ECO:0000256" key="7">
    <source>
        <dbReference type="ARBA" id="ARBA00023136"/>
    </source>
</evidence>
<dbReference type="AlphaFoldDB" id="A0A8H7QU65"/>
<feature type="transmembrane region" description="Helical" evidence="9">
    <location>
        <begin position="170"/>
        <end position="190"/>
    </location>
</feature>
<evidence type="ECO:0000256" key="5">
    <source>
        <dbReference type="ARBA" id="ARBA00022833"/>
    </source>
</evidence>
<feature type="region of interest" description="Disordered" evidence="8">
    <location>
        <begin position="45"/>
        <end position="78"/>
    </location>
</feature>
<dbReference type="PANTHER" id="PTHR46283">
    <property type="entry name" value="E3 UBIQUITIN-PROTEIN LIGASE MARCH5"/>
    <property type="match status" value="1"/>
</dbReference>